<evidence type="ECO:0000313" key="2">
    <source>
        <dbReference type="Proteomes" id="UP000886523"/>
    </source>
</evidence>
<dbReference type="Proteomes" id="UP000886523">
    <property type="component" value="Unassembled WGS sequence"/>
</dbReference>
<gene>
    <name evidence="1" type="ORF">BS47DRAFT_1394081</name>
</gene>
<accession>A0A9P6AVC6</accession>
<proteinExistence type="predicted"/>
<keyword evidence="2" id="KW-1185">Reference proteome</keyword>
<protein>
    <submittedName>
        <fullName evidence="1">Uncharacterized protein</fullName>
    </submittedName>
</protein>
<organism evidence="1 2">
    <name type="scientific">Hydnum rufescens UP504</name>
    <dbReference type="NCBI Taxonomy" id="1448309"/>
    <lineage>
        <taxon>Eukaryota</taxon>
        <taxon>Fungi</taxon>
        <taxon>Dikarya</taxon>
        <taxon>Basidiomycota</taxon>
        <taxon>Agaricomycotina</taxon>
        <taxon>Agaricomycetes</taxon>
        <taxon>Cantharellales</taxon>
        <taxon>Hydnaceae</taxon>
        <taxon>Hydnum</taxon>
    </lineage>
</organism>
<dbReference type="AlphaFoldDB" id="A0A9P6AVC6"/>
<comment type="caution">
    <text evidence="1">The sequence shown here is derived from an EMBL/GenBank/DDBJ whole genome shotgun (WGS) entry which is preliminary data.</text>
</comment>
<name>A0A9P6AVC6_9AGAM</name>
<dbReference type="EMBL" id="MU128984">
    <property type="protein sequence ID" value="KAF9512636.1"/>
    <property type="molecule type" value="Genomic_DNA"/>
</dbReference>
<evidence type="ECO:0000313" key="1">
    <source>
        <dbReference type="EMBL" id="KAF9512636.1"/>
    </source>
</evidence>
<sequence>MAIKVKRYVTSTLYVASVRAHDDLPHTICPVPIPINSLDCQPEVAYLVSHAVPRVYLVRELTPARVLQADGSPACRTTESLKSSALGSQAGLYTITRFSGLAHPAGYPWHMDGHYVPVLWALESQNHCVLADLTELLHWLLSNPGPVPLTCMSVDWLLAFETLANIFEDSYGKH</sequence>
<reference evidence="1" key="1">
    <citation type="journal article" date="2020" name="Nat. Commun.">
        <title>Large-scale genome sequencing of mycorrhizal fungi provides insights into the early evolution of symbiotic traits.</title>
        <authorList>
            <person name="Miyauchi S."/>
            <person name="Kiss E."/>
            <person name="Kuo A."/>
            <person name="Drula E."/>
            <person name="Kohler A."/>
            <person name="Sanchez-Garcia M."/>
            <person name="Morin E."/>
            <person name="Andreopoulos B."/>
            <person name="Barry K.W."/>
            <person name="Bonito G."/>
            <person name="Buee M."/>
            <person name="Carver A."/>
            <person name="Chen C."/>
            <person name="Cichocki N."/>
            <person name="Clum A."/>
            <person name="Culley D."/>
            <person name="Crous P.W."/>
            <person name="Fauchery L."/>
            <person name="Girlanda M."/>
            <person name="Hayes R.D."/>
            <person name="Keri Z."/>
            <person name="LaButti K."/>
            <person name="Lipzen A."/>
            <person name="Lombard V."/>
            <person name="Magnuson J."/>
            <person name="Maillard F."/>
            <person name="Murat C."/>
            <person name="Nolan M."/>
            <person name="Ohm R.A."/>
            <person name="Pangilinan J."/>
            <person name="Pereira M.F."/>
            <person name="Perotto S."/>
            <person name="Peter M."/>
            <person name="Pfister S."/>
            <person name="Riley R."/>
            <person name="Sitrit Y."/>
            <person name="Stielow J.B."/>
            <person name="Szollosi G."/>
            <person name="Zifcakova L."/>
            <person name="Stursova M."/>
            <person name="Spatafora J.W."/>
            <person name="Tedersoo L."/>
            <person name="Vaario L.M."/>
            <person name="Yamada A."/>
            <person name="Yan M."/>
            <person name="Wang P."/>
            <person name="Xu J."/>
            <person name="Bruns T."/>
            <person name="Baldrian P."/>
            <person name="Vilgalys R."/>
            <person name="Dunand C."/>
            <person name="Henrissat B."/>
            <person name="Grigoriev I.V."/>
            <person name="Hibbett D."/>
            <person name="Nagy L.G."/>
            <person name="Martin F.M."/>
        </authorList>
    </citation>
    <scope>NUCLEOTIDE SEQUENCE</scope>
    <source>
        <strain evidence="1">UP504</strain>
    </source>
</reference>